<dbReference type="InterPro" id="IPR009010">
    <property type="entry name" value="Asp_de-COase-like_dom_sf"/>
</dbReference>
<evidence type="ECO:0000313" key="15">
    <source>
        <dbReference type="Proteomes" id="UP000619033"/>
    </source>
</evidence>
<dbReference type="InterPro" id="IPR006657">
    <property type="entry name" value="MoPterin_dinucl-bd_dom"/>
</dbReference>
<dbReference type="InterPro" id="IPR019574">
    <property type="entry name" value="NADH_UbQ_OxRdtase_Gsu_4Fe4S-bd"/>
</dbReference>
<evidence type="ECO:0000256" key="9">
    <source>
        <dbReference type="ARBA" id="ARBA00023014"/>
    </source>
</evidence>
<evidence type="ECO:0000256" key="8">
    <source>
        <dbReference type="ARBA" id="ARBA00023004"/>
    </source>
</evidence>
<dbReference type="InterPro" id="IPR050123">
    <property type="entry name" value="Prok_molybdopt-oxidoreductase"/>
</dbReference>
<feature type="domain" description="2Fe-2S ferredoxin-type" evidence="10">
    <location>
        <begin position="20"/>
        <end position="98"/>
    </location>
</feature>
<feature type="domain" description="4Fe-4S ferredoxin-type" evidence="11">
    <location>
        <begin position="215"/>
        <end position="244"/>
    </location>
</feature>
<keyword evidence="9" id="KW-0411">Iron-sulfur</keyword>
<keyword evidence="6" id="KW-0677">Repeat</keyword>
<dbReference type="InterPro" id="IPR001041">
    <property type="entry name" value="2Fe-2S_ferredoxin-type"/>
</dbReference>
<keyword evidence="4" id="KW-0001">2Fe-2S</keyword>
<comment type="similarity">
    <text evidence="1">Belongs to the complex I 75 kDa subunit family.</text>
</comment>
<dbReference type="GO" id="GO:0051537">
    <property type="term" value="F:2 iron, 2 sulfur cluster binding"/>
    <property type="evidence" value="ECO:0007669"/>
    <property type="project" value="UniProtKB-KW"/>
</dbReference>
<dbReference type="GO" id="GO:0022904">
    <property type="term" value="P:respiratory electron transport chain"/>
    <property type="evidence" value="ECO:0007669"/>
    <property type="project" value="TreeGrafter"/>
</dbReference>
<accession>A0A8J7MR16</accession>
<dbReference type="Pfam" id="PF10588">
    <property type="entry name" value="NADH-G_4Fe-4S_3"/>
    <property type="match status" value="1"/>
</dbReference>
<gene>
    <name evidence="14" type="primary">fdhF</name>
    <name evidence="14" type="ORF">JI744_08935</name>
</gene>
<dbReference type="InterPro" id="IPR006478">
    <property type="entry name" value="Formate_DH_asu"/>
</dbReference>
<dbReference type="GO" id="GO:0051539">
    <property type="term" value="F:4 iron, 4 sulfur cluster binding"/>
    <property type="evidence" value="ECO:0007669"/>
    <property type="project" value="UniProtKB-KW"/>
</dbReference>
<dbReference type="GO" id="GO:0003954">
    <property type="term" value="F:NADH dehydrogenase activity"/>
    <property type="evidence" value="ECO:0007669"/>
    <property type="project" value="TreeGrafter"/>
</dbReference>
<dbReference type="Pfam" id="PF13510">
    <property type="entry name" value="Fer2_4"/>
    <property type="match status" value="1"/>
</dbReference>
<dbReference type="RefSeq" id="WP_202659768.1">
    <property type="nucleotide sequence ID" value="NZ_JAESVP010000004.1"/>
</dbReference>
<keyword evidence="3" id="KW-0004">4Fe-4S</keyword>
<dbReference type="EMBL" id="JAESVP010000004">
    <property type="protein sequence ID" value="MBL4928226.1"/>
    <property type="molecule type" value="Genomic_DNA"/>
</dbReference>
<evidence type="ECO:0000256" key="4">
    <source>
        <dbReference type="ARBA" id="ARBA00022714"/>
    </source>
</evidence>
<dbReference type="Gene3D" id="2.20.25.90">
    <property type="entry name" value="ADC-like domains"/>
    <property type="match status" value="1"/>
</dbReference>
<dbReference type="GO" id="GO:1990204">
    <property type="term" value="C:oxidoreductase complex"/>
    <property type="evidence" value="ECO:0007669"/>
    <property type="project" value="UniProtKB-ARBA"/>
</dbReference>
<name>A0A8J7MR16_9RHOB</name>
<comment type="similarity">
    <text evidence="2">In the C-terminal section; belongs to the prokaryotic molybdopterin-containing oxidoreductase family.</text>
</comment>
<dbReference type="PROSITE" id="PS51085">
    <property type="entry name" value="2FE2S_FER_2"/>
    <property type="match status" value="1"/>
</dbReference>
<dbReference type="PROSITE" id="PS51669">
    <property type="entry name" value="4FE4S_MOW_BIS_MGD"/>
    <property type="match status" value="1"/>
</dbReference>
<organism evidence="14 15">
    <name type="scientific">Fuscibacter oryzae</name>
    <dbReference type="NCBI Taxonomy" id="2803939"/>
    <lineage>
        <taxon>Bacteria</taxon>
        <taxon>Pseudomonadati</taxon>
        <taxon>Pseudomonadota</taxon>
        <taxon>Alphaproteobacteria</taxon>
        <taxon>Rhodobacterales</taxon>
        <taxon>Paracoccaceae</taxon>
        <taxon>Fuscibacter</taxon>
    </lineage>
</organism>
<dbReference type="Gene3D" id="3.40.50.740">
    <property type="match status" value="1"/>
</dbReference>
<feature type="domain" description="4Fe-4S Mo/W bis-MGD-type" evidence="12">
    <location>
        <begin position="251"/>
        <end position="307"/>
    </location>
</feature>
<dbReference type="InterPro" id="IPR006655">
    <property type="entry name" value="Mopterin_OxRdtase_prok_CS"/>
</dbReference>
<dbReference type="InterPro" id="IPR036010">
    <property type="entry name" value="2Fe-2S_ferredoxin-like_sf"/>
</dbReference>
<evidence type="ECO:0000256" key="7">
    <source>
        <dbReference type="ARBA" id="ARBA00023002"/>
    </source>
</evidence>
<dbReference type="PANTHER" id="PTHR43105">
    <property type="entry name" value="RESPIRATORY NITRATE REDUCTASE"/>
    <property type="match status" value="1"/>
</dbReference>
<dbReference type="SUPFAM" id="SSF54862">
    <property type="entry name" value="4Fe-4S ferredoxins"/>
    <property type="match status" value="1"/>
</dbReference>
<dbReference type="PIRSF" id="PIRSF036643">
    <property type="entry name" value="FDH_alpha"/>
    <property type="match status" value="1"/>
</dbReference>
<dbReference type="InterPro" id="IPR006963">
    <property type="entry name" value="Mopterin_OxRdtase_4Fe-4S_dom"/>
</dbReference>
<dbReference type="FunFam" id="2.20.25.90:FF:000001">
    <property type="entry name" value="Formate dehydrogenase subunit alpha"/>
    <property type="match status" value="1"/>
</dbReference>
<evidence type="ECO:0000256" key="3">
    <source>
        <dbReference type="ARBA" id="ARBA00022485"/>
    </source>
</evidence>
<dbReference type="GO" id="GO:0046872">
    <property type="term" value="F:metal ion binding"/>
    <property type="evidence" value="ECO:0007669"/>
    <property type="project" value="UniProtKB-KW"/>
</dbReference>
<dbReference type="AlphaFoldDB" id="A0A8J7MR16"/>
<dbReference type="InterPro" id="IPR017896">
    <property type="entry name" value="4Fe4S_Fe-S-bd"/>
</dbReference>
<dbReference type="SUPFAM" id="SSF53706">
    <property type="entry name" value="Formate dehydrogenase/DMSO reductase, domains 1-3"/>
    <property type="match status" value="1"/>
</dbReference>
<dbReference type="InterPro" id="IPR017900">
    <property type="entry name" value="4Fe4S_Fe_S_CS"/>
</dbReference>
<sequence length="958" mass="104543">MKDFIIPDRDFGTPAAKSKQMVTLNIDGFDITVPEGTSIMRAAAEIGISVPKLCATDSIDAFGSCRLCLVEIEGRNGTPASCTTPVAPGIKVHTQTGKLKTLRRGVMELYISDHPLDCLTCSANGDCELQDMAGAVGLRDVRYEAIDTHFRAKDTSGIANPNYIPRDDSSPYFSYDPQKCIVCSRCVRACEEVQGTFALTIEGRGFDSRVSFGAKTDTALSSDCVSCGACVQACPTATLQEKSVIDIGTPERSVITTCAYCGVGCSFKAEMRGDELVRMTPYKHGKANRGHSCVKGRFAYGYASHKDRILNPMIRDSINDPWQEVSWPEAMEFAANRMKGIIAKHGKKSVGVITSSRCTNEETYLVQKLTRAVFQNNNTDTCARVCHSPTGYGLGQTLGTSAGTQDFDSVEETDVVIVIGANPASGHPVFASRLKKRLRKGAKLIVVDPRRTEMVDSPHIRAAHHLALTPGTNVAVVTALAHVIVTEKLYDEAFIRDRCDWDEFQDYADFVSQPQNSPEAVELLTGVKASEMRAAARLFATGGNGSIYYGLGVTEHSQGSTTVIGIANLAMMTGNVGRPGVGVNPLRGQNNVQGSCDMGSFPHELPGYRHVKGPEVRAIYENLWGVTIDPEPGLRIPNMLDAAVEGTFKGLYCQGEDILQSDPDTKHVSAGLAAMECVIVHDLFLNETANYAHVFFPGSSFLEKDGTFTNAERRINMVRKVMAPKQGYADWEVTQLFANAMGADWGYTHPSQIMEEIAMTTPSFAGVTYEKIETMGSVQWPCNDKAPEGTPLMHVDGFVRGKGKFINTEYVATDEKTGPRFPLLLTTGRILSQYNVGAQTRRTDNVMWHDQDVLEIHPHDAENRGIKEGDWVRLASRAGETTLRATITDKVNPGVVYTTFHHPDTQANVITTDYSDWATNCPEYKVTAVQISPSNGPSEWQEGYNAFATLSRRIAAAE</sequence>
<dbReference type="GO" id="GO:0008863">
    <property type="term" value="F:formate dehydrogenase (NAD+) activity"/>
    <property type="evidence" value="ECO:0007669"/>
    <property type="project" value="InterPro"/>
</dbReference>
<dbReference type="GO" id="GO:0016020">
    <property type="term" value="C:membrane"/>
    <property type="evidence" value="ECO:0007669"/>
    <property type="project" value="TreeGrafter"/>
</dbReference>
<dbReference type="SMART" id="SM00929">
    <property type="entry name" value="NADH-G_4Fe-4S_3"/>
    <property type="match status" value="1"/>
</dbReference>
<dbReference type="InterPro" id="IPR006656">
    <property type="entry name" value="Mopterin_OxRdtase"/>
</dbReference>
<feature type="domain" description="4Fe-4S ferredoxin-type" evidence="11">
    <location>
        <begin position="171"/>
        <end position="202"/>
    </location>
</feature>
<dbReference type="Pfam" id="PF01568">
    <property type="entry name" value="Molydop_binding"/>
    <property type="match status" value="1"/>
</dbReference>
<evidence type="ECO:0000313" key="14">
    <source>
        <dbReference type="EMBL" id="MBL4928226.1"/>
    </source>
</evidence>
<protein>
    <submittedName>
        <fullName evidence="14">Formate dehydrogenase subunit alpha</fullName>
    </submittedName>
</protein>
<keyword evidence="5" id="KW-0479">Metal-binding</keyword>
<dbReference type="CDD" id="cd02753">
    <property type="entry name" value="MopB_Formate-Dh-H"/>
    <property type="match status" value="1"/>
</dbReference>
<dbReference type="SUPFAM" id="SSF50692">
    <property type="entry name" value="ADC-like"/>
    <property type="match status" value="1"/>
</dbReference>
<keyword evidence="8" id="KW-0408">Iron</keyword>
<reference evidence="14" key="1">
    <citation type="submission" date="2021-01" db="EMBL/GenBank/DDBJ databases">
        <title>Genome seq and assembly of Tabrizicola sp. KVB23.</title>
        <authorList>
            <person name="Chhetri G."/>
        </authorList>
    </citation>
    <scope>NUCLEOTIDE SEQUENCE</scope>
    <source>
        <strain evidence="14">KVB23</strain>
    </source>
</reference>
<dbReference type="NCBIfam" id="TIGR01591">
    <property type="entry name" value="Fdh-alpha"/>
    <property type="match status" value="1"/>
</dbReference>
<dbReference type="CDD" id="cd00207">
    <property type="entry name" value="fer2"/>
    <property type="match status" value="1"/>
</dbReference>
<keyword evidence="7" id="KW-0560">Oxidoreductase</keyword>
<dbReference type="PROSITE" id="PS00932">
    <property type="entry name" value="MOLYBDOPTERIN_PROK_3"/>
    <property type="match status" value="1"/>
</dbReference>
<dbReference type="FunFam" id="3.30.70.20:FF:000035">
    <property type="entry name" value="Iron hydrogenase 1"/>
    <property type="match status" value="1"/>
</dbReference>
<dbReference type="PROSITE" id="PS51379">
    <property type="entry name" value="4FE4S_FER_2"/>
    <property type="match status" value="2"/>
</dbReference>
<dbReference type="SUPFAM" id="SSF54292">
    <property type="entry name" value="2Fe-2S ferredoxin-like"/>
    <property type="match status" value="1"/>
</dbReference>
<dbReference type="PROSITE" id="PS00198">
    <property type="entry name" value="4FE4S_FER_1"/>
    <property type="match status" value="1"/>
</dbReference>
<dbReference type="Gene3D" id="3.40.228.10">
    <property type="entry name" value="Dimethylsulfoxide Reductase, domain 2"/>
    <property type="match status" value="1"/>
</dbReference>
<evidence type="ECO:0000259" key="11">
    <source>
        <dbReference type="PROSITE" id="PS51379"/>
    </source>
</evidence>
<dbReference type="GO" id="GO:0015942">
    <property type="term" value="P:formate metabolic process"/>
    <property type="evidence" value="ECO:0007669"/>
    <property type="project" value="InterPro"/>
</dbReference>
<evidence type="ECO:0000256" key="6">
    <source>
        <dbReference type="ARBA" id="ARBA00022737"/>
    </source>
</evidence>
<dbReference type="Pfam" id="PF12838">
    <property type="entry name" value="Fer4_7"/>
    <property type="match status" value="1"/>
</dbReference>
<evidence type="ECO:0000259" key="12">
    <source>
        <dbReference type="PROSITE" id="PS51669"/>
    </source>
</evidence>
<evidence type="ECO:0000256" key="1">
    <source>
        <dbReference type="ARBA" id="ARBA00005404"/>
    </source>
</evidence>
<dbReference type="Gene3D" id="3.10.20.740">
    <property type="match status" value="1"/>
</dbReference>
<dbReference type="InterPro" id="IPR041924">
    <property type="entry name" value="Formate_Dh-H_N"/>
</dbReference>
<dbReference type="Gene3D" id="3.30.70.20">
    <property type="match status" value="1"/>
</dbReference>
<evidence type="ECO:0000256" key="2">
    <source>
        <dbReference type="ARBA" id="ARBA00007023"/>
    </source>
</evidence>
<proteinExistence type="inferred from homology"/>
<dbReference type="Pfam" id="PF00384">
    <property type="entry name" value="Molybdopterin"/>
    <property type="match status" value="1"/>
</dbReference>
<dbReference type="PANTHER" id="PTHR43105:SF14">
    <property type="entry name" value="FORMATE DEHYDROGENASE H"/>
    <property type="match status" value="1"/>
</dbReference>
<dbReference type="PROSITE" id="PS51839">
    <property type="entry name" value="4FE4S_HC3"/>
    <property type="match status" value="1"/>
</dbReference>
<dbReference type="Proteomes" id="UP000619033">
    <property type="component" value="Unassembled WGS sequence"/>
</dbReference>
<dbReference type="CDD" id="cd00508">
    <property type="entry name" value="MopB_CT_Fdh-Nap-like"/>
    <property type="match status" value="1"/>
</dbReference>
<dbReference type="FunFam" id="3.10.20.740:FF:000005">
    <property type="entry name" value="NADH:ubiquinone oxidoreductase subunit"/>
    <property type="match status" value="1"/>
</dbReference>
<dbReference type="SMART" id="SM00926">
    <property type="entry name" value="Molybdop_Fe4S4"/>
    <property type="match status" value="1"/>
</dbReference>
<evidence type="ECO:0000256" key="5">
    <source>
        <dbReference type="ARBA" id="ARBA00022723"/>
    </source>
</evidence>
<feature type="domain" description="4Fe-4S His(Cys)3-ligated-type" evidence="13">
    <location>
        <begin position="98"/>
        <end position="137"/>
    </location>
</feature>
<dbReference type="Gene3D" id="2.40.40.20">
    <property type="match status" value="1"/>
</dbReference>
<evidence type="ECO:0000259" key="10">
    <source>
        <dbReference type="PROSITE" id="PS51085"/>
    </source>
</evidence>
<keyword evidence="15" id="KW-1185">Reference proteome</keyword>
<dbReference type="Pfam" id="PF04879">
    <property type="entry name" value="Molybdop_Fe4S4"/>
    <property type="match status" value="1"/>
</dbReference>
<evidence type="ECO:0000259" key="13">
    <source>
        <dbReference type="PROSITE" id="PS51839"/>
    </source>
</evidence>
<comment type="caution">
    <text evidence="14">The sequence shown here is derived from an EMBL/GenBank/DDBJ whole genome shotgun (WGS) entry which is preliminary data.</text>
</comment>
<dbReference type="GO" id="GO:0043546">
    <property type="term" value="F:molybdopterin cofactor binding"/>
    <property type="evidence" value="ECO:0007669"/>
    <property type="project" value="InterPro"/>
</dbReference>